<feature type="signal peptide" evidence="1">
    <location>
        <begin position="1"/>
        <end position="24"/>
    </location>
</feature>
<dbReference type="RefSeq" id="WP_036105973.1">
    <property type="nucleotide sequence ID" value="NZ_JAJA02000001.1"/>
</dbReference>
<feature type="chain" id="PRO_5007131856" evidence="1">
    <location>
        <begin position="25"/>
        <end position="373"/>
    </location>
</feature>
<sequence>MNAFARLLSGCLLATLAMGGAAFAQERSQEPAEAEAVAATSVQDGPYLSYGASQVQAQWVCDGEVIRKTFKARRWPLRIPPRCGYPDPIEVRAKAAAEPTSSVSGVDRIVALSDIHGQFDLAVRLLQANHVIDQRLRWHYGSGHLVVVGDVFDRGPRVTETFWLLYQLQQQARDAGGDVHVLLGNHETMVLYDDLRYVNPKYLRSAELLGKPYPQLYDADSVLGAWLRTLPTMLKIDDLLFVHGGIEPGHFDLHLDRDAVNARYRQSLGLAKATVKQDPLFAPLYDGKTSPIWYRGYFKQGELGQNDVQTILDRLGVSRIVVGHTSMEHVGAYFDGRVIAVDSSIKEGRSGELLFVERGRLERGMLDGKRVPL</sequence>
<accession>A0A108UBP3</accession>
<keyword evidence="1" id="KW-0732">Signal</keyword>
<dbReference type="GO" id="GO:0004725">
    <property type="term" value="F:protein tyrosine phosphatase activity"/>
    <property type="evidence" value="ECO:0007669"/>
    <property type="project" value="UniProtKB-EC"/>
</dbReference>
<evidence type="ECO:0000313" key="4">
    <source>
        <dbReference type="Proteomes" id="UP000023435"/>
    </source>
</evidence>
<dbReference type="PANTHER" id="PTHR46546:SF4">
    <property type="entry name" value="SHEWANELLA-LIKE PROTEIN PHOSPHATASE 1"/>
    <property type="match status" value="1"/>
</dbReference>
<dbReference type="Pfam" id="PF00149">
    <property type="entry name" value="Metallophos"/>
    <property type="match status" value="1"/>
</dbReference>
<evidence type="ECO:0000256" key="1">
    <source>
        <dbReference type="SAM" id="SignalP"/>
    </source>
</evidence>
<comment type="caution">
    <text evidence="3">The sequence shown here is derived from an EMBL/GenBank/DDBJ whole genome shotgun (WGS) entry which is preliminary data.</text>
</comment>
<dbReference type="AlphaFoldDB" id="A0A108UBP3"/>
<name>A0A108UBP3_9GAMM</name>
<dbReference type="Gene3D" id="3.60.21.10">
    <property type="match status" value="1"/>
</dbReference>
<keyword evidence="3" id="KW-0378">Hydrolase</keyword>
<gene>
    <name evidence="3" type="ORF">AZ78_3728</name>
</gene>
<dbReference type="EC" id="3.1.3.48" evidence="3"/>
<feature type="domain" description="Calcineurin-like phosphoesterase" evidence="2">
    <location>
        <begin position="108"/>
        <end position="325"/>
    </location>
</feature>
<evidence type="ECO:0000259" key="2">
    <source>
        <dbReference type="Pfam" id="PF00149"/>
    </source>
</evidence>
<dbReference type="InterPro" id="IPR029052">
    <property type="entry name" value="Metallo-depent_PP-like"/>
</dbReference>
<evidence type="ECO:0000313" key="3">
    <source>
        <dbReference type="EMBL" id="KWS06174.1"/>
    </source>
</evidence>
<keyword evidence="4" id="KW-1185">Reference proteome</keyword>
<organism evidence="3 4">
    <name type="scientific">Lysobacter capsici AZ78</name>
    <dbReference type="NCBI Taxonomy" id="1444315"/>
    <lineage>
        <taxon>Bacteria</taxon>
        <taxon>Pseudomonadati</taxon>
        <taxon>Pseudomonadota</taxon>
        <taxon>Gammaproteobacteria</taxon>
        <taxon>Lysobacterales</taxon>
        <taxon>Lysobacteraceae</taxon>
        <taxon>Lysobacter</taxon>
    </lineage>
</organism>
<reference evidence="3 4" key="1">
    <citation type="journal article" date="2014" name="Genome Announc.">
        <title>Draft Genome Sequence of Lysobacter capsici AZ78, a Bacterium Antagonistic to Plant-Pathogenic Oomycetes.</title>
        <authorList>
            <person name="Puopolo G."/>
            <person name="Sonego P."/>
            <person name="Engelen K."/>
            <person name="Pertot I."/>
        </authorList>
    </citation>
    <scope>NUCLEOTIDE SEQUENCE [LARGE SCALE GENOMIC DNA]</scope>
    <source>
        <strain evidence="3 4">AZ78</strain>
    </source>
</reference>
<protein>
    <submittedName>
        <fullName evidence="3">Protein-tyrosine-phosphatase</fullName>
        <ecNumber evidence="3">3.1.3.48</ecNumber>
    </submittedName>
</protein>
<dbReference type="InterPro" id="IPR004843">
    <property type="entry name" value="Calcineurin-like_PHP"/>
</dbReference>
<proteinExistence type="predicted"/>
<dbReference type="PANTHER" id="PTHR46546">
    <property type="entry name" value="SHEWANELLA-LIKE PROTEIN PHOSPHATASE 1"/>
    <property type="match status" value="1"/>
</dbReference>
<dbReference type="EMBL" id="JAJA02000001">
    <property type="protein sequence ID" value="KWS06174.1"/>
    <property type="molecule type" value="Genomic_DNA"/>
</dbReference>
<dbReference type="SUPFAM" id="SSF56300">
    <property type="entry name" value="Metallo-dependent phosphatases"/>
    <property type="match status" value="1"/>
</dbReference>
<dbReference type="Proteomes" id="UP000023435">
    <property type="component" value="Unassembled WGS sequence"/>
</dbReference>